<dbReference type="HOGENOM" id="CLU_021214_1_0_1"/>
<organism evidence="3 4">
    <name type="scientific">Rhinocladiella mackenziei CBS 650.93</name>
    <dbReference type="NCBI Taxonomy" id="1442369"/>
    <lineage>
        <taxon>Eukaryota</taxon>
        <taxon>Fungi</taxon>
        <taxon>Dikarya</taxon>
        <taxon>Ascomycota</taxon>
        <taxon>Pezizomycotina</taxon>
        <taxon>Eurotiomycetes</taxon>
        <taxon>Chaetothyriomycetidae</taxon>
        <taxon>Chaetothyriales</taxon>
        <taxon>Herpotrichiellaceae</taxon>
        <taxon>Rhinocladiella</taxon>
    </lineage>
</organism>
<accession>A0A0D2G408</accession>
<dbReference type="STRING" id="1442369.A0A0D2G408"/>
<gene>
    <name evidence="3" type="ORF">Z518_00466</name>
</gene>
<evidence type="ECO:0000313" key="3">
    <source>
        <dbReference type="EMBL" id="KIX09387.1"/>
    </source>
</evidence>
<dbReference type="GeneID" id="25288537"/>
<feature type="compositionally biased region" description="Polar residues" evidence="1">
    <location>
        <begin position="348"/>
        <end position="357"/>
    </location>
</feature>
<dbReference type="OrthoDB" id="5396420at2759"/>
<dbReference type="Gene3D" id="3.40.50.1820">
    <property type="entry name" value="alpha/beta hydrolase"/>
    <property type="match status" value="1"/>
</dbReference>
<dbReference type="InterPro" id="IPR029058">
    <property type="entry name" value="AB_hydrolase_fold"/>
</dbReference>
<keyword evidence="4" id="KW-1185">Reference proteome</keyword>
<dbReference type="Pfam" id="PF20434">
    <property type="entry name" value="BD-FAE"/>
    <property type="match status" value="1"/>
</dbReference>
<feature type="domain" description="BD-FAE-like" evidence="2">
    <location>
        <begin position="115"/>
        <end position="240"/>
    </location>
</feature>
<dbReference type="InterPro" id="IPR049492">
    <property type="entry name" value="BD-FAE-like_dom"/>
</dbReference>
<feature type="compositionally biased region" description="Low complexity" evidence="1">
    <location>
        <begin position="321"/>
        <end position="347"/>
    </location>
</feature>
<reference evidence="3 4" key="1">
    <citation type="submission" date="2015-01" db="EMBL/GenBank/DDBJ databases">
        <title>The Genome Sequence of Rhinocladiella mackenzie CBS 650.93.</title>
        <authorList>
            <consortium name="The Broad Institute Genomics Platform"/>
            <person name="Cuomo C."/>
            <person name="de Hoog S."/>
            <person name="Gorbushina A."/>
            <person name="Stielow B."/>
            <person name="Teixiera M."/>
            <person name="Abouelleil A."/>
            <person name="Chapman S.B."/>
            <person name="Priest M."/>
            <person name="Young S.K."/>
            <person name="Wortman J."/>
            <person name="Nusbaum C."/>
            <person name="Birren B."/>
        </authorList>
    </citation>
    <scope>NUCLEOTIDE SEQUENCE [LARGE SCALE GENOMIC DNA]</scope>
    <source>
        <strain evidence="3 4">CBS 650.93</strain>
    </source>
</reference>
<proteinExistence type="predicted"/>
<dbReference type="EMBL" id="KN847475">
    <property type="protein sequence ID" value="KIX09387.1"/>
    <property type="molecule type" value="Genomic_DNA"/>
</dbReference>
<dbReference type="Proteomes" id="UP000053617">
    <property type="component" value="Unassembled WGS sequence"/>
</dbReference>
<dbReference type="AlphaFoldDB" id="A0A0D2G408"/>
<protein>
    <recommendedName>
        <fullName evidence="2">BD-FAE-like domain-containing protein</fullName>
    </recommendedName>
</protein>
<dbReference type="VEuPathDB" id="FungiDB:Z518_00466"/>
<name>A0A0D2G408_9EURO</name>
<sequence>MCILYPVFRRNQTAAFMAPSRIPQCAWVPSLLYNILTVERGATVISFAEKSPHAAPLPHQNTRLLNCPSAAIRPHASVRSPIGPRNVLIHLPPGPSIGVVAPSSIDRLSYLHTLLPPETSLVTINYRLGQNGESTDSSQDNSCFPVPIHDVSTAWSYLTSSTSPFNADQDGEPKICLLGSHIGGALATMLALTEPNRIHALAVVAPMVDWVGLDEVVEPPRATDTSHTPRQRQKHKIAARFGANNQSVIAAAEALIRLRAKLFSTPSSYFDPCASPLLFLRAPGRDTPFENTVGDQGVSVMGLDQVQGGDAECYSDGYWDQSASSASSPSSTTTTESSEQSLSSTPSAVSNSDSTVASDRLTPSSSREPRPPPRRRKVLCRWPSVGRPESVRLPYVKIFISGQREAGTVSEPPSVSDDAEAVDLIQGQAALMRAQGSELAELMRRACFFGREKGLAEERVHLSEQVSPGTNTDETISHTAVDQQTAQTMMQENATRWVGEIFARE</sequence>
<evidence type="ECO:0000313" key="4">
    <source>
        <dbReference type="Proteomes" id="UP000053617"/>
    </source>
</evidence>
<evidence type="ECO:0000256" key="1">
    <source>
        <dbReference type="SAM" id="MobiDB-lite"/>
    </source>
</evidence>
<evidence type="ECO:0000259" key="2">
    <source>
        <dbReference type="Pfam" id="PF20434"/>
    </source>
</evidence>
<feature type="region of interest" description="Disordered" evidence="1">
    <location>
        <begin position="320"/>
        <end position="379"/>
    </location>
</feature>
<dbReference type="RefSeq" id="XP_013276523.1">
    <property type="nucleotide sequence ID" value="XM_013421069.1"/>
</dbReference>
<dbReference type="SUPFAM" id="SSF53474">
    <property type="entry name" value="alpha/beta-Hydrolases"/>
    <property type="match status" value="1"/>
</dbReference>